<dbReference type="EMBL" id="JAVJAF010000001">
    <property type="protein sequence ID" value="MDR6232468.1"/>
    <property type="molecule type" value="Genomic_DNA"/>
</dbReference>
<dbReference type="InterPro" id="IPR003594">
    <property type="entry name" value="HATPase_dom"/>
</dbReference>
<dbReference type="RefSeq" id="WP_309754278.1">
    <property type="nucleotide sequence ID" value="NZ_JAVJAF010000001.1"/>
</dbReference>
<keyword evidence="2" id="KW-0418">Kinase</keyword>
<dbReference type="AlphaFoldDB" id="A0AAJ2EU78"/>
<comment type="caution">
    <text evidence="2">The sequence shown here is derived from an EMBL/GenBank/DDBJ whole genome shotgun (WGS) entry which is preliminary data.</text>
</comment>
<proteinExistence type="predicted"/>
<reference evidence="2" key="1">
    <citation type="submission" date="2023-08" db="EMBL/GenBank/DDBJ databases">
        <title>Functional and genomic diversity of the sorghum phyllosphere microbiome.</title>
        <authorList>
            <person name="Shade A."/>
        </authorList>
    </citation>
    <scope>NUCLEOTIDE SEQUENCE</scope>
    <source>
        <strain evidence="2">SORGH_AS_0201</strain>
    </source>
</reference>
<dbReference type="Gene3D" id="3.30.565.10">
    <property type="entry name" value="Histidine kinase-like ATPase, C-terminal domain"/>
    <property type="match status" value="1"/>
</dbReference>
<dbReference type="CDD" id="cd00075">
    <property type="entry name" value="HATPase"/>
    <property type="match status" value="1"/>
</dbReference>
<dbReference type="GO" id="GO:0016301">
    <property type="term" value="F:kinase activity"/>
    <property type="evidence" value="ECO:0007669"/>
    <property type="project" value="UniProtKB-KW"/>
</dbReference>
<dbReference type="SUPFAM" id="SSF55874">
    <property type="entry name" value="ATPase domain of HSP90 chaperone/DNA topoisomerase II/histidine kinase"/>
    <property type="match status" value="1"/>
</dbReference>
<keyword evidence="2" id="KW-0808">Transferase</keyword>
<dbReference type="Proteomes" id="UP001268036">
    <property type="component" value="Unassembled WGS sequence"/>
</dbReference>
<organism evidence="2 3">
    <name type="scientific">Pseudomonas oryzihabitans</name>
    <dbReference type="NCBI Taxonomy" id="47885"/>
    <lineage>
        <taxon>Bacteria</taxon>
        <taxon>Pseudomonadati</taxon>
        <taxon>Pseudomonadota</taxon>
        <taxon>Gammaproteobacteria</taxon>
        <taxon>Pseudomonadales</taxon>
        <taxon>Pseudomonadaceae</taxon>
        <taxon>Pseudomonas</taxon>
    </lineage>
</organism>
<feature type="domain" description="Histidine kinase/HSP90-like ATPase" evidence="1">
    <location>
        <begin position="150"/>
        <end position="255"/>
    </location>
</feature>
<protein>
    <submittedName>
        <fullName evidence="2">Signal transduction histidine kinase</fullName>
    </submittedName>
</protein>
<sequence>MLDQPAVIGSLEGFARLLGELIAREEQRRDEAPGPRGEADLQALHDQLLVLFERDLEQPLHALAAATEGIEQLPVAQRWQAETRRLARRSAEAADFVRARLGHGPLLKPTAVEGMNGHIEALVASLRGRYPDPVFHTTLPTLPATVRLDLPRLLQALEALLDYTANQTAPGQVIRLSGEIRERAYLLEVEGPGTPMQPGVPAQSFRPVLVPPATGTPAGLALGLYLAREIVRGHGGSLTARLLDGRQHFTLTLPTALD</sequence>
<evidence type="ECO:0000259" key="1">
    <source>
        <dbReference type="Pfam" id="PF02518"/>
    </source>
</evidence>
<accession>A0AAJ2EU78</accession>
<evidence type="ECO:0000313" key="3">
    <source>
        <dbReference type="Proteomes" id="UP001268036"/>
    </source>
</evidence>
<evidence type="ECO:0000313" key="2">
    <source>
        <dbReference type="EMBL" id="MDR6232468.1"/>
    </source>
</evidence>
<dbReference type="InterPro" id="IPR036890">
    <property type="entry name" value="HATPase_C_sf"/>
</dbReference>
<gene>
    <name evidence="2" type="ORF">QE440_000209</name>
</gene>
<name>A0AAJ2EU78_9PSED</name>
<dbReference type="Pfam" id="PF02518">
    <property type="entry name" value="HATPase_c"/>
    <property type="match status" value="1"/>
</dbReference>